<dbReference type="EMBL" id="JBHSDP010000027">
    <property type="protein sequence ID" value="MFC4331616.1"/>
    <property type="molecule type" value="Genomic_DNA"/>
</dbReference>
<dbReference type="Pfam" id="PF14433">
    <property type="entry name" value="SUKH-3"/>
    <property type="match status" value="1"/>
</dbReference>
<gene>
    <name evidence="1" type="ORF">ACFPC0_28355</name>
</gene>
<keyword evidence="2" id="KW-1185">Reference proteome</keyword>
<protein>
    <submittedName>
        <fullName evidence="1">SUKH-3 domain-containing protein</fullName>
    </submittedName>
</protein>
<name>A0ABV8TMJ8_9ACTN</name>
<dbReference type="RefSeq" id="WP_381743006.1">
    <property type="nucleotide sequence ID" value="NZ_JBHSDP010000027.1"/>
</dbReference>
<evidence type="ECO:0000313" key="1">
    <source>
        <dbReference type="EMBL" id="MFC4331616.1"/>
    </source>
</evidence>
<accession>A0ABV8TMJ8</accession>
<dbReference type="Proteomes" id="UP001595824">
    <property type="component" value="Unassembled WGS sequence"/>
</dbReference>
<sequence>MSEWLVANGWFPARDIGAEAEELVRIRAEDARRQGVTLSPLPSASRIVHVYGGLTLPWPGAGRAALIMEPTVGYDGDAAAITELAAALGTRLFPVGYEWPEYGIVLVDEHGRFFMLHHTGGYCMGKDEFDAFSRLLRSEAYPDAEDFFDETC</sequence>
<comment type="caution">
    <text evidence="1">The sequence shown here is derived from an EMBL/GenBank/DDBJ whole genome shotgun (WGS) entry which is preliminary data.</text>
</comment>
<dbReference type="InterPro" id="IPR025850">
    <property type="entry name" value="SUKH-3"/>
</dbReference>
<organism evidence="1 2">
    <name type="scientific">Streptomyces andamanensis</name>
    <dbReference type="NCBI Taxonomy" id="1565035"/>
    <lineage>
        <taxon>Bacteria</taxon>
        <taxon>Bacillati</taxon>
        <taxon>Actinomycetota</taxon>
        <taxon>Actinomycetes</taxon>
        <taxon>Kitasatosporales</taxon>
        <taxon>Streptomycetaceae</taxon>
        <taxon>Streptomyces</taxon>
    </lineage>
</organism>
<reference evidence="2" key="1">
    <citation type="journal article" date="2019" name="Int. J. Syst. Evol. Microbiol.">
        <title>The Global Catalogue of Microorganisms (GCM) 10K type strain sequencing project: providing services to taxonomists for standard genome sequencing and annotation.</title>
        <authorList>
            <consortium name="The Broad Institute Genomics Platform"/>
            <consortium name="The Broad Institute Genome Sequencing Center for Infectious Disease"/>
            <person name="Wu L."/>
            <person name="Ma J."/>
        </authorList>
    </citation>
    <scope>NUCLEOTIDE SEQUENCE [LARGE SCALE GENOMIC DNA]</scope>
    <source>
        <strain evidence="2">PCU 347</strain>
    </source>
</reference>
<evidence type="ECO:0000313" key="2">
    <source>
        <dbReference type="Proteomes" id="UP001595824"/>
    </source>
</evidence>
<proteinExistence type="predicted"/>